<keyword evidence="1" id="KW-1133">Transmembrane helix</keyword>
<proteinExistence type="predicted"/>
<keyword evidence="1" id="KW-0472">Membrane</keyword>
<evidence type="ECO:0000256" key="1">
    <source>
        <dbReference type="SAM" id="Phobius"/>
    </source>
</evidence>
<protein>
    <submittedName>
        <fullName evidence="2">Uncharacterized protein</fullName>
    </submittedName>
</protein>
<gene>
    <name evidence="2" type="ORF">CPT_Miro121</name>
</gene>
<reference evidence="2 3" key="1">
    <citation type="journal article" date="2015" name="Genome Announc.">
        <title>Complete Genome Sequence of Klebsiella pneumoniae Carbapenemase-Producing K. pneumoniae Myophage Miro.</title>
        <authorList>
            <person name="Mijalis E.M."/>
            <person name="Lessor L.E."/>
            <person name="Cahill J.L."/>
            <person name="Rasche E.S."/>
            <person name="Kuty Everett G.F."/>
        </authorList>
    </citation>
    <scope>NUCLEOTIDE SEQUENCE [LARGE SCALE GENOMIC DNA]</scope>
</reference>
<keyword evidence="1" id="KW-0812">Transmembrane</keyword>
<feature type="transmembrane region" description="Helical" evidence="1">
    <location>
        <begin position="6"/>
        <end position="24"/>
    </location>
</feature>
<feature type="transmembrane region" description="Helical" evidence="1">
    <location>
        <begin position="31"/>
        <end position="52"/>
    </location>
</feature>
<evidence type="ECO:0000313" key="2">
    <source>
        <dbReference type="EMBL" id="AKU44705.1"/>
    </source>
</evidence>
<organism evidence="2 3">
    <name type="scientific">Klebsiella phage Miro</name>
    <dbReference type="NCBI Taxonomy" id="1675608"/>
    <lineage>
        <taxon>Viruses</taxon>
        <taxon>Duplodnaviria</taxon>
        <taxon>Heunggongvirae</taxon>
        <taxon>Uroviricota</taxon>
        <taxon>Caudoviricetes</taxon>
        <taxon>Pantevenvirales</taxon>
        <taxon>Straboviridae</taxon>
        <taxon>Slopekvirus</taxon>
        <taxon>Klebsiella virus Miro</taxon>
    </lineage>
</organism>
<name>A0A0K1LRD2_9CAUD</name>
<evidence type="ECO:0000313" key="3">
    <source>
        <dbReference type="Proteomes" id="UP000222117"/>
    </source>
</evidence>
<sequence length="55" mass="6230">MITEVIEMVLYALTFVLLFLSAEWTSRGNVVMARICAVAVFWILGLLLISIVRGW</sequence>
<dbReference type="EMBL" id="KT001919">
    <property type="protein sequence ID" value="AKU44705.1"/>
    <property type="molecule type" value="Genomic_DNA"/>
</dbReference>
<dbReference type="Proteomes" id="UP000222117">
    <property type="component" value="Segment"/>
</dbReference>
<accession>A0A0K1LRD2</accession>